<protein>
    <submittedName>
        <fullName evidence="6">1-acyl-sn-glycerol-3-phosphate acyltransferase</fullName>
    </submittedName>
</protein>
<dbReference type="GO" id="GO:0006654">
    <property type="term" value="P:phosphatidic acid biosynthetic process"/>
    <property type="evidence" value="ECO:0007669"/>
    <property type="project" value="TreeGrafter"/>
</dbReference>
<keyword evidence="2 6" id="KW-0808">Transferase</keyword>
<accession>A0A1G7EFC1</accession>
<evidence type="ECO:0000256" key="3">
    <source>
        <dbReference type="ARBA" id="ARBA00023315"/>
    </source>
</evidence>
<name>A0A1G7EFC1_9PROT</name>
<dbReference type="SUPFAM" id="SSF69593">
    <property type="entry name" value="Glycerol-3-phosphate (1)-acyltransferase"/>
    <property type="match status" value="1"/>
</dbReference>
<dbReference type="EMBL" id="FNAK01000008">
    <property type="protein sequence ID" value="SDE62115.1"/>
    <property type="molecule type" value="Genomic_DNA"/>
</dbReference>
<dbReference type="SMART" id="SM00563">
    <property type="entry name" value="PlsC"/>
    <property type="match status" value="1"/>
</dbReference>
<evidence type="ECO:0000313" key="7">
    <source>
        <dbReference type="Proteomes" id="UP000183685"/>
    </source>
</evidence>
<dbReference type="AlphaFoldDB" id="A0A1G7EFC1"/>
<comment type="pathway">
    <text evidence="1">Lipid metabolism.</text>
</comment>
<dbReference type="STRING" id="637679.GCA_001550055_00194"/>
<keyword evidence="4" id="KW-0472">Membrane</keyword>
<dbReference type="Proteomes" id="UP000183685">
    <property type="component" value="Unassembled WGS sequence"/>
</dbReference>
<dbReference type="PANTHER" id="PTHR10434:SF11">
    <property type="entry name" value="1-ACYL-SN-GLYCEROL-3-PHOSPHATE ACYLTRANSFERASE"/>
    <property type="match status" value="1"/>
</dbReference>
<evidence type="ECO:0000256" key="1">
    <source>
        <dbReference type="ARBA" id="ARBA00005189"/>
    </source>
</evidence>
<keyword evidence="7" id="KW-1185">Reference proteome</keyword>
<feature type="domain" description="Phospholipid/glycerol acyltransferase" evidence="5">
    <location>
        <begin position="78"/>
        <end position="191"/>
    </location>
</feature>
<keyword evidence="3 6" id="KW-0012">Acyltransferase</keyword>
<dbReference type="CDD" id="cd07989">
    <property type="entry name" value="LPLAT_AGPAT-like"/>
    <property type="match status" value="1"/>
</dbReference>
<keyword evidence="4" id="KW-1133">Transmembrane helix</keyword>
<dbReference type="PANTHER" id="PTHR10434">
    <property type="entry name" value="1-ACYL-SN-GLYCEROL-3-PHOSPHATE ACYLTRANSFERASE"/>
    <property type="match status" value="1"/>
</dbReference>
<reference evidence="6 7" key="1">
    <citation type="submission" date="2016-10" db="EMBL/GenBank/DDBJ databases">
        <authorList>
            <person name="de Groot N.N."/>
        </authorList>
    </citation>
    <scope>NUCLEOTIDE SEQUENCE [LARGE SCALE GENOMIC DNA]</scope>
    <source>
        <strain evidence="6 7">CGMCC 1.9109</strain>
    </source>
</reference>
<proteinExistence type="predicted"/>
<evidence type="ECO:0000259" key="5">
    <source>
        <dbReference type="SMART" id="SM00563"/>
    </source>
</evidence>
<keyword evidence="4" id="KW-0812">Transmembrane</keyword>
<dbReference type="GO" id="GO:0003841">
    <property type="term" value="F:1-acylglycerol-3-phosphate O-acyltransferase activity"/>
    <property type="evidence" value="ECO:0007669"/>
    <property type="project" value="TreeGrafter"/>
</dbReference>
<organism evidence="6 7">
    <name type="scientific">Kordiimonas lacus</name>
    <dbReference type="NCBI Taxonomy" id="637679"/>
    <lineage>
        <taxon>Bacteria</taxon>
        <taxon>Pseudomonadati</taxon>
        <taxon>Pseudomonadota</taxon>
        <taxon>Alphaproteobacteria</taxon>
        <taxon>Kordiimonadales</taxon>
        <taxon>Kordiimonadaceae</taxon>
        <taxon>Kordiimonas</taxon>
    </lineage>
</organism>
<dbReference type="Pfam" id="PF01553">
    <property type="entry name" value="Acyltransferase"/>
    <property type="match status" value="1"/>
</dbReference>
<dbReference type="RefSeq" id="WP_160328567.1">
    <property type="nucleotide sequence ID" value="NZ_FNAK01000008.1"/>
</dbReference>
<evidence type="ECO:0000313" key="6">
    <source>
        <dbReference type="EMBL" id="SDE62115.1"/>
    </source>
</evidence>
<evidence type="ECO:0000256" key="2">
    <source>
        <dbReference type="ARBA" id="ARBA00022679"/>
    </source>
</evidence>
<sequence>MKALMNGIRSILFNLTFYPFTLIFCGLILAPISMFVSEAKTRKGVDFYCRGSLWIARVFGGIRHEYRGLEKLPKDGALILAAAHQSNMDPIMTFPLRNDVTALAKRQLFSVPFIGRILKKMRIVRIDRESRNAHKGMDQVAKHVVNLGRPLIVYPQATRVPPGQTRRLKSGAFHLQESTGLSVYTVSTNTGLFWTKGFWHRAGTAVFEIDGPFAPGRTKEEFMALLEDKVVDRSHQLMVEAGYEHLIPKKAK</sequence>
<feature type="transmembrane region" description="Helical" evidence="4">
    <location>
        <begin position="12"/>
        <end position="36"/>
    </location>
</feature>
<dbReference type="InterPro" id="IPR002123">
    <property type="entry name" value="Plipid/glycerol_acylTrfase"/>
</dbReference>
<gene>
    <name evidence="6" type="ORF">SAMN04488071_3416</name>
</gene>
<evidence type="ECO:0000256" key="4">
    <source>
        <dbReference type="SAM" id="Phobius"/>
    </source>
</evidence>